<dbReference type="EMBL" id="JACRUJ010000003">
    <property type="protein sequence ID" value="MBC5841953.1"/>
    <property type="molecule type" value="Genomic_DNA"/>
</dbReference>
<keyword evidence="1" id="KW-1133">Transmembrane helix</keyword>
<evidence type="ECO:0000313" key="2">
    <source>
        <dbReference type="EMBL" id="MBC5841953.1"/>
    </source>
</evidence>
<accession>A0ABR7J8T0</accession>
<evidence type="ECO:0000256" key="1">
    <source>
        <dbReference type="SAM" id="Phobius"/>
    </source>
</evidence>
<feature type="transmembrane region" description="Helical" evidence="1">
    <location>
        <begin position="31"/>
        <end position="49"/>
    </location>
</feature>
<dbReference type="Proteomes" id="UP000629963">
    <property type="component" value="Unassembled WGS sequence"/>
</dbReference>
<evidence type="ECO:0000313" key="3">
    <source>
        <dbReference type="Proteomes" id="UP000629963"/>
    </source>
</evidence>
<name>A0ABR7J8T0_9FLAO</name>
<sequence length="57" mass="6244">MEGGVYLVLIVLKIIGTYVCSSTAKELNRSAVGWGVFGFISPIIAMIWINCLKPIEQ</sequence>
<comment type="caution">
    <text evidence="2">The sequence shown here is derived from an EMBL/GenBank/DDBJ whole genome shotgun (WGS) entry which is preliminary data.</text>
</comment>
<protein>
    <submittedName>
        <fullName evidence="2">Uncharacterized protein</fullName>
    </submittedName>
</protein>
<gene>
    <name evidence="2" type="ORF">H8R23_11090</name>
</gene>
<reference evidence="2 3" key="1">
    <citation type="submission" date="2020-08" db="EMBL/GenBank/DDBJ databases">
        <title>Description of novel Flavobacterium F-380 isolate.</title>
        <authorList>
            <person name="Saticioglu I.B."/>
            <person name="Duman M."/>
            <person name="Altun S."/>
        </authorList>
    </citation>
    <scope>NUCLEOTIDE SEQUENCE [LARGE SCALE GENOMIC DNA]</scope>
    <source>
        <strain evidence="2 3">F-380</strain>
    </source>
</reference>
<proteinExistence type="predicted"/>
<organism evidence="2 3">
    <name type="scientific">Flavobacterium kayseriense</name>
    <dbReference type="NCBI Taxonomy" id="2764714"/>
    <lineage>
        <taxon>Bacteria</taxon>
        <taxon>Pseudomonadati</taxon>
        <taxon>Bacteroidota</taxon>
        <taxon>Flavobacteriia</taxon>
        <taxon>Flavobacteriales</taxon>
        <taxon>Flavobacteriaceae</taxon>
        <taxon>Flavobacterium</taxon>
    </lineage>
</organism>
<dbReference type="RefSeq" id="WP_187010448.1">
    <property type="nucleotide sequence ID" value="NZ_JACRUI010000003.1"/>
</dbReference>
<keyword evidence="1" id="KW-0472">Membrane</keyword>
<keyword evidence="3" id="KW-1185">Reference proteome</keyword>
<keyword evidence="1" id="KW-0812">Transmembrane</keyword>
<feature type="transmembrane region" description="Helical" evidence="1">
    <location>
        <begin position="6"/>
        <end position="24"/>
    </location>
</feature>